<name>A0A0F7L2Z3_9VIRU</name>
<evidence type="ECO:0000313" key="1">
    <source>
        <dbReference type="EMBL" id="AKH46904.1"/>
    </source>
</evidence>
<protein>
    <submittedName>
        <fullName evidence="1">Uncharacterized protein</fullName>
    </submittedName>
</protein>
<sequence>MDYEYLGIAKTCRISGVKYDLKPGEVYPFESDPGPAFRKVIKTVKKEKVDNGSDS</sequence>
<proteinExistence type="predicted"/>
<dbReference type="EMBL" id="KR029587">
    <property type="protein sequence ID" value="AKH46904.1"/>
    <property type="molecule type" value="Genomic_DNA"/>
</dbReference>
<reference evidence="1" key="2">
    <citation type="submission" date="2015-03" db="EMBL/GenBank/DDBJ databases">
        <authorList>
            <person name="Chow C.-E.T."/>
            <person name="Winget D.M."/>
            <person name="White R.A.III."/>
            <person name="Hallam S.J."/>
            <person name="Suttle C.A."/>
        </authorList>
    </citation>
    <scope>NUCLEOTIDE SEQUENCE</scope>
    <source>
        <strain evidence="1">Anoxic2_3</strain>
    </source>
</reference>
<reference evidence="1" key="1">
    <citation type="journal article" date="2015" name="Front. Microbiol.">
        <title>Combining genomic sequencing methods to explore viral diversity and reveal potential virus-host interactions.</title>
        <authorList>
            <person name="Chow C.E."/>
            <person name="Winget D.M."/>
            <person name="White R.A.III."/>
            <person name="Hallam S.J."/>
            <person name="Suttle C.A."/>
        </authorList>
    </citation>
    <scope>NUCLEOTIDE SEQUENCE</scope>
    <source>
        <strain evidence="1">Anoxic2_3</strain>
    </source>
</reference>
<organism evidence="1">
    <name type="scientific">uncultured marine virus</name>
    <dbReference type="NCBI Taxonomy" id="186617"/>
    <lineage>
        <taxon>Viruses</taxon>
        <taxon>environmental samples</taxon>
    </lineage>
</organism>
<accession>A0A0F7L2Z3</accession>